<sequence>MAGAKKTPAKKAPAKTSASSSTSTRTKTSPALARRVADLEREVGELRTQLDNIARFIAAGVAQQLQAQLMANPAAQQQLAAALAAAQGNQS</sequence>
<evidence type="ECO:0000256" key="1">
    <source>
        <dbReference type="SAM" id="MobiDB-lite"/>
    </source>
</evidence>
<dbReference type="KEGG" id="vg:63925923"/>
<dbReference type="EMBL" id="MH779505">
    <property type="protein sequence ID" value="AYD83989.1"/>
    <property type="molecule type" value="Genomic_DNA"/>
</dbReference>
<dbReference type="Proteomes" id="UP000268191">
    <property type="component" value="Segment"/>
</dbReference>
<dbReference type="GeneID" id="63925923"/>
<feature type="region of interest" description="Disordered" evidence="1">
    <location>
        <begin position="1"/>
        <end position="32"/>
    </location>
</feature>
<feature type="compositionally biased region" description="Low complexity" evidence="1">
    <location>
        <begin position="14"/>
        <end position="31"/>
    </location>
</feature>
<protein>
    <submittedName>
        <fullName evidence="2">Uncharacterized protein</fullName>
    </submittedName>
</protein>
<evidence type="ECO:0000313" key="3">
    <source>
        <dbReference type="Proteomes" id="UP000268191"/>
    </source>
</evidence>
<keyword evidence="3" id="KW-1185">Reference proteome</keyword>
<name>A0A386KGF6_9CAUD</name>
<evidence type="ECO:0000313" key="2">
    <source>
        <dbReference type="EMBL" id="AYD83989.1"/>
    </source>
</evidence>
<accession>A0A386KGF6</accession>
<organism evidence="2 3">
    <name type="scientific">Mycobacterium phage Grizzly</name>
    <dbReference type="NCBI Taxonomy" id="2315539"/>
    <lineage>
        <taxon>Viruses</taxon>
        <taxon>Duplodnaviria</taxon>
        <taxon>Heunggongvirae</taxon>
        <taxon>Uroviricota</taxon>
        <taxon>Caudoviricetes</taxon>
        <taxon>Gclasvirinae</taxon>
        <taxon>Liefievirus</taxon>
        <taxon>Liefievirus grizzly</taxon>
    </lineage>
</organism>
<dbReference type="RefSeq" id="YP_010051435.1">
    <property type="nucleotide sequence ID" value="NC_054442.1"/>
</dbReference>
<reference evidence="3" key="1">
    <citation type="submission" date="2018-08" db="EMBL/GenBank/DDBJ databases">
        <authorList>
            <person name="Pope W.H."/>
            <person name="Garlena R.A."/>
            <person name="Russell D.A."/>
            <person name="Jacobs-Sera D."/>
            <person name="Hatfull G.F."/>
        </authorList>
    </citation>
    <scope>NUCLEOTIDE SEQUENCE [LARGE SCALE GENOMIC DNA]</scope>
</reference>
<proteinExistence type="predicted"/>
<gene>
    <name evidence="2" type="primary">25</name>
    <name evidence="2" type="ORF">SEA_GRIZZLY_25</name>
</gene>